<dbReference type="Proteomes" id="UP001152320">
    <property type="component" value="Chromosome 10"/>
</dbReference>
<name>A0A9Q1BXY8_HOLLE</name>
<reference evidence="2" key="1">
    <citation type="submission" date="2021-10" db="EMBL/GenBank/DDBJ databases">
        <title>Tropical sea cucumber genome reveals ecological adaptation and Cuvierian tubules defense mechanism.</title>
        <authorList>
            <person name="Chen T."/>
        </authorList>
    </citation>
    <scope>NUCLEOTIDE SEQUENCE</scope>
    <source>
        <strain evidence="2">Nanhai2018</strain>
        <tissue evidence="2">Muscle</tissue>
    </source>
</reference>
<protein>
    <submittedName>
        <fullName evidence="2">Uncharacterized protein</fullName>
    </submittedName>
</protein>
<dbReference type="PANTHER" id="PTHR33244:SF3">
    <property type="entry name" value="PEPTIDASE A2 DOMAIN-CONTAINING PROTEIN"/>
    <property type="match status" value="1"/>
</dbReference>
<feature type="compositionally biased region" description="Polar residues" evidence="1">
    <location>
        <begin position="117"/>
        <end position="135"/>
    </location>
</feature>
<dbReference type="OrthoDB" id="8037975at2759"/>
<dbReference type="PANTHER" id="PTHR33244">
    <property type="entry name" value="INTEGRASE CATALYTIC DOMAIN-CONTAINING PROTEIN-RELATED"/>
    <property type="match status" value="1"/>
</dbReference>
<accession>A0A9Q1BXY8</accession>
<dbReference type="EMBL" id="JAIZAY010000010">
    <property type="protein sequence ID" value="KAJ8034566.1"/>
    <property type="molecule type" value="Genomic_DNA"/>
</dbReference>
<organism evidence="2 3">
    <name type="scientific">Holothuria leucospilota</name>
    <name type="common">Black long sea cucumber</name>
    <name type="synonym">Mertensiothuria leucospilota</name>
    <dbReference type="NCBI Taxonomy" id="206669"/>
    <lineage>
        <taxon>Eukaryota</taxon>
        <taxon>Metazoa</taxon>
        <taxon>Echinodermata</taxon>
        <taxon>Eleutherozoa</taxon>
        <taxon>Echinozoa</taxon>
        <taxon>Holothuroidea</taxon>
        <taxon>Aspidochirotacea</taxon>
        <taxon>Aspidochirotida</taxon>
        <taxon>Holothuriidae</taxon>
        <taxon>Holothuria</taxon>
    </lineage>
</organism>
<feature type="compositionally biased region" description="Basic and acidic residues" evidence="1">
    <location>
        <begin position="143"/>
        <end position="160"/>
    </location>
</feature>
<proteinExistence type="predicted"/>
<feature type="region of interest" description="Disordered" evidence="1">
    <location>
        <begin position="90"/>
        <end position="160"/>
    </location>
</feature>
<evidence type="ECO:0000313" key="2">
    <source>
        <dbReference type="EMBL" id="KAJ8034566.1"/>
    </source>
</evidence>
<gene>
    <name evidence="2" type="ORF">HOLleu_21454</name>
</gene>
<sequence length="160" mass="18242">MSRRTQTLLPTTQALLQPKVIENVTKENVLRRQKTKAWYDQAAKPLPELQIGQPVRMKPATHDQPWRRGTCVSQLNPRSYIVEVDGQLYRRNRKHLKPSSEPPATETPTLPDDDQIDSSMGSSNIVEGQSSTLGTPKSVKTRAGREVKFPKEKYKDFEMK</sequence>
<evidence type="ECO:0000313" key="3">
    <source>
        <dbReference type="Proteomes" id="UP001152320"/>
    </source>
</evidence>
<dbReference type="AlphaFoldDB" id="A0A9Q1BXY8"/>
<keyword evidence="3" id="KW-1185">Reference proteome</keyword>
<feature type="region of interest" description="Disordered" evidence="1">
    <location>
        <begin position="50"/>
        <end position="70"/>
    </location>
</feature>
<evidence type="ECO:0000256" key="1">
    <source>
        <dbReference type="SAM" id="MobiDB-lite"/>
    </source>
</evidence>
<comment type="caution">
    <text evidence="2">The sequence shown here is derived from an EMBL/GenBank/DDBJ whole genome shotgun (WGS) entry which is preliminary data.</text>
</comment>